<organism evidence="1 2">
    <name type="scientific">Allopontixanthobacter confluentis</name>
    <dbReference type="NCBI Taxonomy" id="1849021"/>
    <lineage>
        <taxon>Bacteria</taxon>
        <taxon>Pseudomonadati</taxon>
        <taxon>Pseudomonadota</taxon>
        <taxon>Alphaproteobacteria</taxon>
        <taxon>Sphingomonadales</taxon>
        <taxon>Erythrobacteraceae</taxon>
        <taxon>Allopontixanthobacter</taxon>
    </lineage>
</organism>
<keyword evidence="2" id="KW-1185">Reference proteome</keyword>
<protein>
    <submittedName>
        <fullName evidence="1">Uncharacterized protein</fullName>
    </submittedName>
</protein>
<comment type="caution">
    <text evidence="1">The sequence shown here is derived from an EMBL/GenBank/DDBJ whole genome shotgun (WGS) entry which is preliminary data.</text>
</comment>
<accession>A0A6L7GCX6</accession>
<name>A0A6L7GCX6_9SPHN</name>
<sequence>MGKLDRVDAVLDGRDGLGFQLRIDKFGDRLRCGRKPSQVATGAPGLEVFQIIAIATQRVI</sequence>
<evidence type="ECO:0000313" key="2">
    <source>
        <dbReference type="Proteomes" id="UP000473531"/>
    </source>
</evidence>
<dbReference type="EMBL" id="WTYU01000001">
    <property type="protein sequence ID" value="MXP13336.1"/>
    <property type="molecule type" value="Genomic_DNA"/>
</dbReference>
<dbReference type="RefSeq" id="WP_160599443.1">
    <property type="nucleotide sequence ID" value="NZ_WTYU01000001.1"/>
</dbReference>
<proteinExistence type="predicted"/>
<dbReference type="AlphaFoldDB" id="A0A6L7GCX6"/>
<evidence type="ECO:0000313" key="1">
    <source>
        <dbReference type="EMBL" id="MXP13336.1"/>
    </source>
</evidence>
<reference evidence="1 2" key="1">
    <citation type="submission" date="2019-12" db="EMBL/GenBank/DDBJ databases">
        <title>Genomic-based taxomic classification of the family Erythrobacteraceae.</title>
        <authorList>
            <person name="Xu L."/>
        </authorList>
    </citation>
    <scope>NUCLEOTIDE SEQUENCE [LARGE SCALE GENOMIC DNA]</scope>
    <source>
        <strain evidence="1 2">KCTC 52259</strain>
    </source>
</reference>
<dbReference type="Proteomes" id="UP000473531">
    <property type="component" value="Unassembled WGS sequence"/>
</dbReference>
<gene>
    <name evidence="1" type="ORF">GRI44_01010</name>
</gene>